<dbReference type="PANTHER" id="PTHR43205">
    <property type="entry name" value="PROSTAGLANDIN REDUCTASE"/>
    <property type="match status" value="1"/>
</dbReference>
<sequence length="222" mass="23288">MKRPHQPQATNNHDIQDPRSTTTTATMSTSIPQTTRQWILNSKPTANPVFTQPSPTSPPTTFKQTTTSLPALLPSQVLLKTLYLSNDPAQRGQMSALMDPARLYVPPMDLHAPVRAYAISEVVSSGDPAALAPGTVVIGTGSWSEYTVAEIKDCEVLDTARAPGVGLTHFMGSFGYPGFTAVYGLKVIAGLKAGESLVVSGAAGAVGGMVVQIAKKILGAGR</sequence>
<dbReference type="AlphaFoldDB" id="A0A319CXY5"/>
<feature type="compositionally biased region" description="Low complexity" evidence="2">
    <location>
        <begin position="50"/>
        <end position="64"/>
    </location>
</feature>
<dbReference type="GO" id="GO:0016628">
    <property type="term" value="F:oxidoreductase activity, acting on the CH-CH group of donors, NAD or NADP as acceptor"/>
    <property type="evidence" value="ECO:0007669"/>
    <property type="project" value="InterPro"/>
</dbReference>
<dbReference type="OrthoDB" id="809632at2759"/>
<dbReference type="Pfam" id="PF16884">
    <property type="entry name" value="ADH_N_2"/>
    <property type="match status" value="1"/>
</dbReference>
<dbReference type="InterPro" id="IPR045010">
    <property type="entry name" value="MDR_fam"/>
</dbReference>
<dbReference type="Gene3D" id="3.40.50.720">
    <property type="entry name" value="NAD(P)-binding Rossmann-like Domain"/>
    <property type="match status" value="1"/>
</dbReference>
<evidence type="ECO:0000313" key="4">
    <source>
        <dbReference type="EMBL" id="PYH90175.1"/>
    </source>
</evidence>
<dbReference type="SUPFAM" id="SSF51735">
    <property type="entry name" value="NAD(P)-binding Rossmann-fold domains"/>
    <property type="match status" value="1"/>
</dbReference>
<dbReference type="SUPFAM" id="SSF50129">
    <property type="entry name" value="GroES-like"/>
    <property type="match status" value="1"/>
</dbReference>
<dbReference type="Gene3D" id="3.90.180.10">
    <property type="entry name" value="Medium-chain alcohol dehydrogenases, catalytic domain"/>
    <property type="match status" value="1"/>
</dbReference>
<feature type="compositionally biased region" description="Polar residues" evidence="2">
    <location>
        <begin position="36"/>
        <end position="49"/>
    </location>
</feature>
<dbReference type="InterPro" id="IPR011032">
    <property type="entry name" value="GroES-like_sf"/>
</dbReference>
<keyword evidence="1" id="KW-0560">Oxidoreductase</keyword>
<evidence type="ECO:0000313" key="5">
    <source>
        <dbReference type="Proteomes" id="UP000247810"/>
    </source>
</evidence>
<dbReference type="VEuPathDB" id="FungiDB:BO71DRAFT_487336"/>
<name>A0A319CXY5_9EURO</name>
<evidence type="ECO:0000256" key="1">
    <source>
        <dbReference type="ARBA" id="ARBA00023002"/>
    </source>
</evidence>
<feature type="region of interest" description="Disordered" evidence="2">
    <location>
        <begin position="1"/>
        <end position="64"/>
    </location>
</feature>
<evidence type="ECO:0000259" key="3">
    <source>
        <dbReference type="Pfam" id="PF16884"/>
    </source>
</evidence>
<dbReference type="PANTHER" id="PTHR43205:SF19">
    <property type="entry name" value="ENOYL REDUCTASE (ER) DOMAIN-CONTAINING PROTEIN"/>
    <property type="match status" value="1"/>
</dbReference>
<dbReference type="InterPro" id="IPR041694">
    <property type="entry name" value="ADH_N_2"/>
</dbReference>
<protein>
    <submittedName>
        <fullName evidence="4">GroES-like protein</fullName>
    </submittedName>
</protein>
<proteinExistence type="predicted"/>
<feature type="non-terminal residue" evidence="4">
    <location>
        <position position="222"/>
    </location>
</feature>
<keyword evidence="5" id="KW-1185">Reference proteome</keyword>
<dbReference type="InterPro" id="IPR036291">
    <property type="entry name" value="NAD(P)-bd_dom_sf"/>
</dbReference>
<reference evidence="4 5" key="1">
    <citation type="submission" date="2018-02" db="EMBL/GenBank/DDBJ databases">
        <title>The genomes of Aspergillus section Nigri reveals drivers in fungal speciation.</title>
        <authorList>
            <consortium name="DOE Joint Genome Institute"/>
            <person name="Vesth T.C."/>
            <person name="Nybo J."/>
            <person name="Theobald S."/>
            <person name="Brandl J."/>
            <person name="Frisvad J.C."/>
            <person name="Nielsen K.F."/>
            <person name="Lyhne E.K."/>
            <person name="Kogle M.E."/>
            <person name="Kuo A."/>
            <person name="Riley R."/>
            <person name="Clum A."/>
            <person name="Nolan M."/>
            <person name="Lipzen A."/>
            <person name="Salamov A."/>
            <person name="Henrissat B."/>
            <person name="Wiebenga A."/>
            <person name="De vries R.P."/>
            <person name="Grigoriev I.V."/>
            <person name="Mortensen U.H."/>
            <person name="Andersen M.R."/>
            <person name="Baker S.E."/>
        </authorList>
    </citation>
    <scope>NUCLEOTIDE SEQUENCE [LARGE SCALE GENOMIC DNA]</scope>
    <source>
        <strain evidence="4 5">CBS 707.79</strain>
    </source>
</reference>
<gene>
    <name evidence="4" type="ORF">BO71DRAFT_487336</name>
</gene>
<feature type="compositionally biased region" description="Low complexity" evidence="2">
    <location>
        <begin position="20"/>
        <end position="35"/>
    </location>
</feature>
<evidence type="ECO:0000256" key="2">
    <source>
        <dbReference type="SAM" id="MobiDB-lite"/>
    </source>
</evidence>
<organism evidence="4 5">
    <name type="scientific">Aspergillus ellipticus CBS 707.79</name>
    <dbReference type="NCBI Taxonomy" id="1448320"/>
    <lineage>
        <taxon>Eukaryota</taxon>
        <taxon>Fungi</taxon>
        <taxon>Dikarya</taxon>
        <taxon>Ascomycota</taxon>
        <taxon>Pezizomycotina</taxon>
        <taxon>Eurotiomycetes</taxon>
        <taxon>Eurotiomycetidae</taxon>
        <taxon>Eurotiales</taxon>
        <taxon>Aspergillaceae</taxon>
        <taxon>Aspergillus</taxon>
        <taxon>Aspergillus subgen. Circumdati</taxon>
    </lineage>
</organism>
<feature type="domain" description="Oxidoreductase N-terminal" evidence="3">
    <location>
        <begin position="36"/>
        <end position="155"/>
    </location>
</feature>
<dbReference type="Proteomes" id="UP000247810">
    <property type="component" value="Unassembled WGS sequence"/>
</dbReference>
<dbReference type="EMBL" id="KZ825994">
    <property type="protein sequence ID" value="PYH90175.1"/>
    <property type="molecule type" value="Genomic_DNA"/>
</dbReference>
<accession>A0A319CXY5</accession>